<keyword evidence="4" id="KW-0805">Transcription regulation</keyword>
<evidence type="ECO:0000313" key="13">
    <source>
        <dbReference type="EMBL" id="KAK1923595.1"/>
    </source>
</evidence>
<gene>
    <name evidence="13" type="ORF">DB88DRAFT_491747</name>
</gene>
<keyword evidence="6" id="KW-0804">Transcription</keyword>
<sequence length="1575" mass="176329">MDEGRGFTLSHQRVVLDVDFSGVITASAVLTIQPTNPALRTVYLHASPLLRIHNVTLSSPTPTEPLLPTPVSYALHQPFQPLPSREPPIDIRSHPEIKRKTWSAINERDEGELAISVTGGWIRLIEGDTALAPIEVHIDYRLIAGGGVIDGIVFDGDCVHLAPTAHDSARIWTPCVDNLYERCTWELEFIVPAVINETPVMVVSSGELLEQTTHPHSPSKTIFYYLQTTPTTVQHIGFAAGPFETHVIAESPKPILGFCLPEDYDLLVNTTSHFAPAMSYFSTEFGSYPFSEFKLVFLPNTRTSVTTTATMSILSANLLYPPDVIDQAPETRHILSLALVQQWIGINVIQRTLADTWLIHGLALYLNAQYLRHTLGNNEYRFRLKKDIQRCVRLDQGDQWPICIPGSLDPPDINFINLKAPLVLHILDRYLTKAGTSLGLSRVIPRIFLASLSDELPGNALSTQFFFKTCRKVSGLDLSSFQDQWVFGSGCPHFRISTNFIRKKFIVELFMNQTVLAKGKRAVPLFEGSLTVRIHEADGAPFEHVVDIKNAEKTYSLPFNTKYKRTRRSGHVAARFRKLQEDLAAEDMEDAQPKTSDTFAYPPWDDETERQRWRVAEWTDEQVVTMMGEGGGYEWIRIDPDCEWIASFDFNERPWYWISQLQSDRDVAAQLEAIQNMAHHPSPVVASELAKTVLVSNYFYRVRMEAAQALVNFSNAESEYIGLFYLLKIFQTLYCRDDSDPLEARFLPVKNDFSDFAAYFLQKTIITTLSNLRDPTSRTSWRSVRRLLLNILHSNDNTANPYTDGHYLATVISSIGNAFGWIDRNDEADQALLRDATDAIQRIVTMDRLVPSYRNIITQAGLKTQLKLIMTGQLTNDARMFLGYTREGNNEDLRAIALDCLLIARPPGRTPALLPYLVDLVKLDASLPIRRHVAKGLSEAILTSLCLGDVEGSAPSGVLDVTNDSAQARKERTEAHSGSIVKALRKEFGRRADLSAAIESALLPSFAGSDHDLRFSLLKLAEITTSSTQEPLPGSIITISTPVVETPLASTPKIRLNLAQKEDYGFPEVKMVIPPVQAKKKVHKSQKSGLSDADRLLILRALQKLEAHRASFFFRQPVDPVRDNAPNYTAIVKKPMDLSTIQAKLDAGHYASRQDFVEDVRLIISNCLLYNDPGTEVYRAGQLFEGVFHKVWNKMESTLLHSAQTQASQEEKATDSKASAPAPPPTGVKLKVKPPKSVTIDANPVALVPPMAPPPLPASRKPPVESKKRKTQKNDLDDMLGAEVDAIERKHQPDSFDQLLEPKPKKLKLPRPEPGAHAAPVELQKPAPPPESTPALPPVISYVPPQPPSDLPPTKANTTSFKHKRARALVQTLIKDENSLFFRRPVDPVVDGCPTYLDEIKQPMDLGTIAKKIDEKRYRTMGQLASDIDLVFSNCRQFNNPGFGVVEAADALQRVFWREWPKAVSSRMTPSERRDMSVLLGKALKDPIGWMFYVAVDPVELNIPTYFDIIPPEEARDLTLIKRKLDKGEYSTARQVDEDIELMLENARVFNGEGPVTDAANAFGRWWQAQRARME</sequence>
<comment type="caution">
    <text evidence="13">The sequence shown here is derived from an EMBL/GenBank/DDBJ whole genome shotgun (WGS) entry which is preliminary data.</text>
</comment>
<dbReference type="SUPFAM" id="SSF63737">
    <property type="entry name" value="Leukotriene A4 hydrolase N-terminal domain"/>
    <property type="match status" value="1"/>
</dbReference>
<protein>
    <recommendedName>
        <fullName evidence="3">Transcription initiation factor TFIID subunit 2</fullName>
    </recommendedName>
    <alternativeName>
        <fullName evidence="9">TBP-associated factor 2</fullName>
    </alternativeName>
</protein>
<evidence type="ECO:0000256" key="2">
    <source>
        <dbReference type="ARBA" id="ARBA00010937"/>
    </source>
</evidence>
<dbReference type="InterPro" id="IPR042097">
    <property type="entry name" value="Aminopeptidase_N-like_N_sf"/>
</dbReference>
<feature type="domain" description="Bromo" evidence="12">
    <location>
        <begin position="1374"/>
        <end position="1446"/>
    </location>
</feature>
<evidence type="ECO:0000256" key="3">
    <source>
        <dbReference type="ARBA" id="ARBA00017363"/>
    </source>
</evidence>
<dbReference type="PROSITE" id="PS00633">
    <property type="entry name" value="BROMODOMAIN_1"/>
    <property type="match status" value="2"/>
</dbReference>
<evidence type="ECO:0000256" key="8">
    <source>
        <dbReference type="ARBA" id="ARBA00025346"/>
    </source>
</evidence>
<comment type="similarity">
    <text evidence="2">Belongs to the TAF2 family.</text>
</comment>
<dbReference type="InterPro" id="IPR001487">
    <property type="entry name" value="Bromodomain"/>
</dbReference>
<accession>A0AAD9D040</accession>
<dbReference type="InterPro" id="IPR037813">
    <property type="entry name" value="TAF2"/>
</dbReference>
<dbReference type="SMART" id="SM00297">
    <property type="entry name" value="BROMO"/>
    <property type="match status" value="3"/>
</dbReference>
<name>A0AAD9D040_PAPLA</name>
<dbReference type="SUPFAM" id="SSF55486">
    <property type="entry name" value="Metalloproteases ('zincins'), catalytic domain"/>
    <property type="match status" value="1"/>
</dbReference>
<dbReference type="PRINTS" id="PR00503">
    <property type="entry name" value="BROMODOMAIN"/>
</dbReference>
<feature type="region of interest" description="Disordered" evidence="11">
    <location>
        <begin position="1202"/>
        <end position="1335"/>
    </location>
</feature>
<keyword evidence="7" id="KW-0539">Nucleus</keyword>
<evidence type="ECO:0000256" key="10">
    <source>
        <dbReference type="PROSITE-ProRule" id="PRU00035"/>
    </source>
</evidence>
<dbReference type="CDD" id="cd04369">
    <property type="entry name" value="Bromodomain"/>
    <property type="match status" value="1"/>
</dbReference>
<comment type="function">
    <text evidence="8">Functions as a component of the DNA-binding general transcription factor complex TFIID. Binding of TFIID to a promoter (with or without TATA element) is the initial step in pre-initiation complex (PIC) formation. TFIID plays a key role in the regulation of gene expression by RNA polymerase II through different activities such as transcription activator interaction, core promoter recognition and selectivity, TFIIA and TFIIB interaction, chromatin modification (histone acetylation by TAF1), facilitation of DNA opening and initiation of transcription.</text>
</comment>
<feature type="domain" description="Bromo" evidence="12">
    <location>
        <begin position="1484"/>
        <end position="1558"/>
    </location>
</feature>
<dbReference type="Pfam" id="PF25577">
    <property type="entry name" value="TPR_TAF2_C"/>
    <property type="match status" value="1"/>
</dbReference>
<evidence type="ECO:0000256" key="6">
    <source>
        <dbReference type="ARBA" id="ARBA00023163"/>
    </source>
</evidence>
<feature type="domain" description="Bromo" evidence="12">
    <location>
        <begin position="1106"/>
        <end position="1178"/>
    </location>
</feature>
<dbReference type="FunFam" id="1.10.390.10:FF:000011">
    <property type="entry name" value="Transcription initiation factor TFIID subunit"/>
    <property type="match status" value="1"/>
</dbReference>
<feature type="compositionally biased region" description="Pro residues" evidence="11">
    <location>
        <begin position="1326"/>
        <end position="1335"/>
    </location>
</feature>
<dbReference type="SUPFAM" id="SSF48371">
    <property type="entry name" value="ARM repeat"/>
    <property type="match status" value="1"/>
</dbReference>
<evidence type="ECO:0000313" key="14">
    <source>
        <dbReference type="Proteomes" id="UP001182556"/>
    </source>
</evidence>
<evidence type="ECO:0000256" key="5">
    <source>
        <dbReference type="ARBA" id="ARBA00023117"/>
    </source>
</evidence>
<dbReference type="CDD" id="cd09839">
    <property type="entry name" value="M1_like_TAF2"/>
    <property type="match status" value="1"/>
</dbReference>
<dbReference type="PROSITE" id="PS50014">
    <property type="entry name" value="BROMODOMAIN_2"/>
    <property type="match status" value="3"/>
</dbReference>
<dbReference type="Pfam" id="PF00439">
    <property type="entry name" value="Bromodomain"/>
    <property type="match status" value="3"/>
</dbReference>
<evidence type="ECO:0000256" key="7">
    <source>
        <dbReference type="ARBA" id="ARBA00023242"/>
    </source>
</evidence>
<comment type="subcellular location">
    <subcellularLocation>
        <location evidence="1">Nucleus</location>
    </subcellularLocation>
</comment>
<dbReference type="Gene3D" id="2.60.40.1730">
    <property type="entry name" value="tricorn interacting facor f3 domain"/>
    <property type="match status" value="1"/>
</dbReference>
<dbReference type="InterPro" id="IPR057991">
    <property type="entry name" value="TPR_TAF2_C"/>
</dbReference>
<evidence type="ECO:0000259" key="12">
    <source>
        <dbReference type="PROSITE" id="PS50014"/>
    </source>
</evidence>
<evidence type="ECO:0000256" key="9">
    <source>
        <dbReference type="ARBA" id="ARBA00076306"/>
    </source>
</evidence>
<dbReference type="GO" id="GO:0003682">
    <property type="term" value="F:chromatin binding"/>
    <property type="evidence" value="ECO:0007669"/>
    <property type="project" value="TreeGrafter"/>
</dbReference>
<dbReference type="InterPro" id="IPR018359">
    <property type="entry name" value="Bromodomain_CS"/>
</dbReference>
<dbReference type="GO" id="GO:0016251">
    <property type="term" value="F:RNA polymerase II general transcription initiation factor activity"/>
    <property type="evidence" value="ECO:0007669"/>
    <property type="project" value="TreeGrafter"/>
</dbReference>
<dbReference type="PANTHER" id="PTHR15137:SF9">
    <property type="entry name" value="TRANSCRIPTION INITIATION FACTOR TFIID SUBUNIT 2"/>
    <property type="match status" value="1"/>
</dbReference>
<dbReference type="GO" id="GO:0006367">
    <property type="term" value="P:transcription initiation at RNA polymerase II promoter"/>
    <property type="evidence" value="ECO:0007669"/>
    <property type="project" value="TreeGrafter"/>
</dbReference>
<evidence type="ECO:0000256" key="4">
    <source>
        <dbReference type="ARBA" id="ARBA00023015"/>
    </source>
</evidence>
<keyword evidence="14" id="KW-1185">Reference proteome</keyword>
<dbReference type="GO" id="GO:0005669">
    <property type="term" value="C:transcription factor TFIID complex"/>
    <property type="evidence" value="ECO:0007669"/>
    <property type="project" value="InterPro"/>
</dbReference>
<dbReference type="SUPFAM" id="SSF47370">
    <property type="entry name" value="Bromodomain"/>
    <property type="match status" value="3"/>
</dbReference>
<evidence type="ECO:0000256" key="1">
    <source>
        <dbReference type="ARBA" id="ARBA00004123"/>
    </source>
</evidence>
<dbReference type="EMBL" id="JAODAN010000006">
    <property type="protein sequence ID" value="KAK1923595.1"/>
    <property type="molecule type" value="Genomic_DNA"/>
</dbReference>
<dbReference type="Proteomes" id="UP001182556">
    <property type="component" value="Unassembled WGS sequence"/>
</dbReference>
<organism evidence="13 14">
    <name type="scientific">Papiliotrema laurentii</name>
    <name type="common">Cryptococcus laurentii</name>
    <dbReference type="NCBI Taxonomy" id="5418"/>
    <lineage>
        <taxon>Eukaryota</taxon>
        <taxon>Fungi</taxon>
        <taxon>Dikarya</taxon>
        <taxon>Basidiomycota</taxon>
        <taxon>Agaricomycotina</taxon>
        <taxon>Tremellomycetes</taxon>
        <taxon>Tremellales</taxon>
        <taxon>Rhynchogastremaceae</taxon>
        <taxon>Papiliotrema</taxon>
    </lineage>
</organism>
<feature type="compositionally biased region" description="Basic and acidic residues" evidence="11">
    <location>
        <begin position="1262"/>
        <end position="1276"/>
    </location>
</feature>
<dbReference type="Gene3D" id="1.10.390.10">
    <property type="entry name" value="Neutral Protease Domain 2"/>
    <property type="match status" value="1"/>
</dbReference>
<dbReference type="Pfam" id="PF25316">
    <property type="entry name" value="TAF2_3rd"/>
    <property type="match status" value="1"/>
</dbReference>
<keyword evidence="5 10" id="KW-0103">Bromodomain</keyword>
<feature type="compositionally biased region" description="Basic and acidic residues" evidence="11">
    <location>
        <begin position="1286"/>
        <end position="1304"/>
    </location>
</feature>
<dbReference type="InterPro" id="IPR016024">
    <property type="entry name" value="ARM-type_fold"/>
</dbReference>
<dbReference type="InterPro" id="IPR036427">
    <property type="entry name" value="Bromodomain-like_sf"/>
</dbReference>
<dbReference type="Gene3D" id="1.20.920.10">
    <property type="entry name" value="Bromodomain-like"/>
    <property type="match status" value="3"/>
</dbReference>
<dbReference type="GO" id="GO:0000976">
    <property type="term" value="F:transcription cis-regulatory region binding"/>
    <property type="evidence" value="ECO:0007669"/>
    <property type="project" value="TreeGrafter"/>
</dbReference>
<dbReference type="PANTHER" id="PTHR15137">
    <property type="entry name" value="TRANSCRIPTION INITIATION FACTOR TFIID"/>
    <property type="match status" value="1"/>
</dbReference>
<dbReference type="FunFam" id="1.20.920.10:FF:000071">
    <property type="entry name" value="Unplaced genomic scaffold supercont1.3, whole genome shotgun sequence"/>
    <property type="match status" value="1"/>
</dbReference>
<proteinExistence type="inferred from homology"/>
<reference evidence="13" key="1">
    <citation type="submission" date="2023-02" db="EMBL/GenBank/DDBJ databases">
        <title>Identification and recombinant expression of a fungal hydrolase from Papiliotrema laurentii that hydrolyzes apple cutin and clears colloidal polyester polyurethane.</title>
        <authorList>
            <consortium name="DOE Joint Genome Institute"/>
            <person name="Roman V.A."/>
            <person name="Bojanowski C."/>
            <person name="Crable B.R."/>
            <person name="Wagner D.N."/>
            <person name="Hung C.S."/>
            <person name="Nadeau L.J."/>
            <person name="Schratz L."/>
            <person name="Haridas S."/>
            <person name="Pangilinan J."/>
            <person name="Lipzen A."/>
            <person name="Na H."/>
            <person name="Yan M."/>
            <person name="Ng V."/>
            <person name="Grigoriev I.V."/>
            <person name="Spatafora J.W."/>
            <person name="Barlow D."/>
            <person name="Biffinger J."/>
            <person name="Kelley-Loughnane N."/>
            <person name="Varaljay V.A."/>
            <person name="Crookes-Goodson W.J."/>
        </authorList>
    </citation>
    <scope>NUCLEOTIDE SEQUENCE</scope>
    <source>
        <strain evidence="13">5307AH</strain>
    </source>
</reference>
<dbReference type="InterPro" id="IPR027268">
    <property type="entry name" value="Peptidase_M4/M1_CTD_sf"/>
</dbReference>
<evidence type="ECO:0000256" key="11">
    <source>
        <dbReference type="SAM" id="MobiDB-lite"/>
    </source>
</evidence>
<dbReference type="GO" id="GO:0006325">
    <property type="term" value="P:chromatin organization"/>
    <property type="evidence" value="ECO:0007669"/>
    <property type="project" value="UniProtKB-ARBA"/>
</dbReference>
<dbReference type="InterPro" id="IPR057345">
    <property type="entry name" value="Ig-like_TAF2"/>
</dbReference>